<dbReference type="PANTHER" id="PTHR45700:SF7">
    <property type="entry name" value="HECT-TYPE E3 UBIQUITIN TRANSFERASE"/>
    <property type="match status" value="1"/>
</dbReference>
<evidence type="ECO:0000259" key="4">
    <source>
        <dbReference type="Pfam" id="PF03384"/>
    </source>
</evidence>
<comment type="catalytic activity">
    <reaction evidence="1">
        <text>S-ubiquitinyl-[E2 ubiquitin-conjugating enzyme]-L-cysteine + [acceptor protein]-L-lysine = [E2 ubiquitin-conjugating enzyme]-L-cysteine + N(6)-ubiquitinyl-[acceptor protein]-L-lysine.</text>
        <dbReference type="EC" id="2.3.2.26"/>
    </reaction>
</comment>
<comment type="caution">
    <text evidence="5">The sequence shown here is derived from an EMBL/GenBank/DDBJ whole genome shotgun (WGS) entry which is preliminary data.</text>
</comment>
<organism evidence="5 6">
    <name type="scientific">Brassica cretica</name>
    <name type="common">Mustard</name>
    <dbReference type="NCBI Taxonomy" id="69181"/>
    <lineage>
        <taxon>Eukaryota</taxon>
        <taxon>Viridiplantae</taxon>
        <taxon>Streptophyta</taxon>
        <taxon>Embryophyta</taxon>
        <taxon>Tracheophyta</taxon>
        <taxon>Spermatophyta</taxon>
        <taxon>Magnoliopsida</taxon>
        <taxon>eudicotyledons</taxon>
        <taxon>Gunneridae</taxon>
        <taxon>Pentapetalae</taxon>
        <taxon>rosids</taxon>
        <taxon>malvids</taxon>
        <taxon>Brassicales</taxon>
        <taxon>Brassicaceae</taxon>
        <taxon>Brassiceae</taxon>
        <taxon>Brassica</taxon>
    </lineage>
</organism>
<dbReference type="GO" id="GO:0061630">
    <property type="term" value="F:ubiquitin protein ligase activity"/>
    <property type="evidence" value="ECO:0007669"/>
    <property type="project" value="UniProtKB-EC"/>
</dbReference>
<evidence type="ECO:0000256" key="3">
    <source>
        <dbReference type="ARBA" id="ARBA00022679"/>
    </source>
</evidence>
<dbReference type="InterPro" id="IPR044611">
    <property type="entry name" value="E3A/B/C-like"/>
</dbReference>
<dbReference type="AlphaFoldDB" id="A0A8S9SJL4"/>
<accession>A0A8S9SJL4</accession>
<gene>
    <name evidence="5" type="ORF">F2Q69_00038071</name>
</gene>
<keyword evidence="3" id="KW-0808">Transferase</keyword>
<dbReference type="Pfam" id="PF03384">
    <property type="entry name" value="DUF287"/>
    <property type="match status" value="1"/>
</dbReference>
<dbReference type="GO" id="GO:0006511">
    <property type="term" value="P:ubiquitin-dependent protein catabolic process"/>
    <property type="evidence" value="ECO:0007669"/>
    <property type="project" value="TreeGrafter"/>
</dbReference>
<dbReference type="EC" id="2.3.2.26" evidence="2"/>
<protein>
    <recommendedName>
        <fullName evidence="2">HECT-type E3 ubiquitin transferase</fullName>
        <ecNumber evidence="2">2.3.2.26</ecNumber>
    </recommendedName>
</protein>
<dbReference type="InterPro" id="IPR005048">
    <property type="entry name" value="DUF287"/>
</dbReference>
<proteinExistence type="predicted"/>
<reference evidence="5" key="1">
    <citation type="submission" date="2019-12" db="EMBL/GenBank/DDBJ databases">
        <title>Genome sequencing and annotation of Brassica cretica.</title>
        <authorList>
            <person name="Studholme D.J."/>
            <person name="Sarris P."/>
        </authorList>
    </citation>
    <scope>NUCLEOTIDE SEQUENCE</scope>
    <source>
        <strain evidence="5">PFS-109/04</strain>
        <tissue evidence="5">Leaf</tissue>
    </source>
</reference>
<evidence type="ECO:0000256" key="1">
    <source>
        <dbReference type="ARBA" id="ARBA00000885"/>
    </source>
</evidence>
<dbReference type="EMBL" id="QGKX02000004">
    <property type="protein sequence ID" value="KAF3601781.1"/>
    <property type="molecule type" value="Genomic_DNA"/>
</dbReference>
<dbReference type="GO" id="GO:0000209">
    <property type="term" value="P:protein polyubiquitination"/>
    <property type="evidence" value="ECO:0007669"/>
    <property type="project" value="InterPro"/>
</dbReference>
<name>A0A8S9SJL4_BRACR</name>
<dbReference type="Proteomes" id="UP000712600">
    <property type="component" value="Unassembled WGS sequence"/>
</dbReference>
<sequence length="607" mass="68785">MKAGLGLFIGCQCGTKQLFKCNEVINSVLVPTLGEETLLARIIDEEPECNPEGSASDTWNHWFVVKEKKIWWKELYEQDTGARVFTKQKDKEKVINSVLVPTLGEVTLLARIIDEEPECNPEGSASDTWNHWERLRDQLLVTPEEATISTAILMDAMSLLLDPKLPWVCKIVSYLQKRNIFKLVREIVTTAKEGSRSPTMNGSILSLESVLFLVVAHVGREPCCCPVVDPRWSFSSMILTIPFIWQLFPNLKVVFANPSLSQHYVHQMALCIQKDTHVLPIDTNTEFPGYACLLGNTLEIANVVLSQPECSLDMAIDIASVATFLLETLPPIKSSERESRHSSSEEDDDMLIDDVQELVLNRTLEQQITTNAIDSRFLLQLSYDEDKEALAIGTGSSFLYAAFNILPLERIMTVLAYRTELVAVLWNYMKRCHENQKWSSMPSVLAYLPADSPGWLLPLVVFCPVYKHMLTIVDNEEFYERGKPLSLQDIRLLIIILKQALWQLLWVNPLTQHNSGKSVSNDLSKKNRVDLIQNRVGVVVAELLSQFQDWNNRQQFTSLTDFQADTVSEYFITQAIVEGTRASYILMQAPFLIPFTSRVKIFTVSGC</sequence>
<feature type="domain" description="DUF287" evidence="4">
    <location>
        <begin position="25"/>
        <end position="76"/>
    </location>
</feature>
<evidence type="ECO:0000313" key="6">
    <source>
        <dbReference type="Proteomes" id="UP000712600"/>
    </source>
</evidence>
<evidence type="ECO:0000313" key="5">
    <source>
        <dbReference type="EMBL" id="KAF3601781.1"/>
    </source>
</evidence>
<dbReference type="PANTHER" id="PTHR45700">
    <property type="entry name" value="UBIQUITIN-PROTEIN LIGASE E3C"/>
    <property type="match status" value="1"/>
</dbReference>
<evidence type="ECO:0000256" key="2">
    <source>
        <dbReference type="ARBA" id="ARBA00012485"/>
    </source>
</evidence>